<evidence type="ECO:0000256" key="11">
    <source>
        <dbReference type="ARBA" id="ARBA00080068"/>
    </source>
</evidence>
<dbReference type="GO" id="GO:0008270">
    <property type="term" value="F:zinc ion binding"/>
    <property type="evidence" value="ECO:0007669"/>
    <property type="project" value="UniProtKB-KW"/>
</dbReference>
<dbReference type="Proteomes" id="UP000472270">
    <property type="component" value="Unassembled WGS sequence"/>
</dbReference>
<evidence type="ECO:0000256" key="3">
    <source>
        <dbReference type="ARBA" id="ARBA00022723"/>
    </source>
</evidence>
<evidence type="ECO:0000256" key="12">
    <source>
        <dbReference type="ARBA" id="ARBA00080457"/>
    </source>
</evidence>
<evidence type="ECO:0000256" key="9">
    <source>
        <dbReference type="ARBA" id="ARBA00067460"/>
    </source>
</evidence>
<feature type="transmembrane region" description="Helical" evidence="15">
    <location>
        <begin position="446"/>
        <end position="465"/>
    </location>
</feature>
<evidence type="ECO:0000313" key="17">
    <source>
        <dbReference type="Ensembl" id="ENSSRHP00000016563.1"/>
    </source>
</evidence>
<dbReference type="AlphaFoldDB" id="A0A673GSS1"/>
<keyword evidence="8 15" id="KW-0472">Membrane</keyword>
<feature type="transmembrane region" description="Helical" evidence="15">
    <location>
        <begin position="398"/>
        <end position="426"/>
    </location>
</feature>
<reference evidence="17" key="2">
    <citation type="submission" date="2025-09" db="UniProtKB">
        <authorList>
            <consortium name="Ensembl"/>
        </authorList>
    </citation>
    <scope>IDENTIFICATION</scope>
</reference>
<dbReference type="InterPro" id="IPR001841">
    <property type="entry name" value="Znf_RING"/>
</dbReference>
<dbReference type="SMART" id="SM00184">
    <property type="entry name" value="RING"/>
    <property type="match status" value="1"/>
</dbReference>
<evidence type="ECO:0000256" key="13">
    <source>
        <dbReference type="PROSITE-ProRule" id="PRU00175"/>
    </source>
</evidence>
<dbReference type="OrthoDB" id="4348522at2759"/>
<dbReference type="InterPro" id="IPR011016">
    <property type="entry name" value="Znf_RING-CH"/>
</dbReference>
<accession>A0A673GSS1</accession>
<feature type="transmembrane region" description="Helical" evidence="15">
    <location>
        <begin position="335"/>
        <end position="351"/>
    </location>
</feature>
<proteinExistence type="predicted"/>
<comment type="subcellular location">
    <subcellularLocation>
        <location evidence="1">Endoplasmic reticulum membrane</location>
        <topology evidence="1">Multi-pass membrane protein</topology>
    </subcellularLocation>
</comment>
<dbReference type="Ensembl" id="ENSSRHT00000017109.1">
    <property type="protein sequence ID" value="ENSSRHP00000016563.1"/>
    <property type="gene ID" value="ENSSRHG00000009130.1"/>
</dbReference>
<feature type="region of interest" description="Disordered" evidence="14">
    <location>
        <begin position="582"/>
        <end position="637"/>
    </location>
</feature>
<dbReference type="SUPFAM" id="SSF57850">
    <property type="entry name" value="RING/U-box"/>
    <property type="match status" value="1"/>
</dbReference>
<keyword evidence="7 15" id="KW-1133">Transmembrane helix</keyword>
<dbReference type="Gene3D" id="3.30.40.10">
    <property type="entry name" value="Zinc/RING finger domain, C3HC4 (zinc finger)"/>
    <property type="match status" value="1"/>
</dbReference>
<keyword evidence="2 15" id="KW-0812">Transmembrane</keyword>
<feature type="compositionally biased region" description="Acidic residues" evidence="14">
    <location>
        <begin position="615"/>
        <end position="633"/>
    </location>
</feature>
<dbReference type="GO" id="GO:0036513">
    <property type="term" value="C:Derlin-1 retrotranslocation complex"/>
    <property type="evidence" value="ECO:0007669"/>
    <property type="project" value="TreeGrafter"/>
</dbReference>
<sequence length="654" mass="73408">MASAHGRLGQHLQAVLDVVLRVPSIFIIDAIFNSYSDPGTGWTGTAGRALIRALGILVSSVVLVLSQKSLFKFYTLFAAVLLGAASVLINYYGTSHIDFYSTYNRAALGLGLLQLILGLGYVSLLNVPSLCAALLVLDVMLPLWGLMLELPAHLRQALALASGAILATHATVNLLWKLKWFYYSCRYVYLLLRHMYRIYGLQLLLEDTWKRIRFPDILRVFWLTRMTAQAVILVYVVRVVRSESGLQLGWDLFWDLTSNLIISGCDSMLTVLGMSAVISSLAHYLGLSILAFIGSTEEEDKRLGFVAPVLFFILALQTGLSGLDPEERLIRLSRNMCLLLTAILHFIHGMTDPVLMSLSASHVSSVRRHVPVLLVSLVLFALPVLLSYVLWHHYVLNTWLFAVTAFCVELCLKVLVSLTVYALFMIDGFYNVLWEKLDDYVYYVRSTGNIVEFVFGVIMFGNGAYTMMFESGSKIRACMMCLHAYFNIYLQAKNGWKTFINRRTAVKKINSLPEVKGTRLREIEDVCAICYQEFAASARITPCHHYFHALCLRKWLYIQDTCPMCHQRVYIEDDGHERNAFSNNNGYAAPGQERAEFEGEEGGADVGGAAGGAEPENELLEDNDSIEYDEEEWGTQPGVTLVEEEYINEDTDSN</sequence>
<dbReference type="InterPro" id="IPR050731">
    <property type="entry name" value="HRD1_E3_ubiq-ligases"/>
</dbReference>
<dbReference type="RefSeq" id="XP_016376230.1">
    <property type="nucleotide sequence ID" value="XM_016520744.1"/>
</dbReference>
<dbReference type="GO" id="GO:0043161">
    <property type="term" value="P:proteasome-mediated ubiquitin-dependent protein catabolic process"/>
    <property type="evidence" value="ECO:0007669"/>
    <property type="project" value="TreeGrafter"/>
</dbReference>
<evidence type="ECO:0000256" key="4">
    <source>
        <dbReference type="ARBA" id="ARBA00022771"/>
    </source>
</evidence>
<dbReference type="GeneID" id="107714777"/>
<evidence type="ECO:0000256" key="5">
    <source>
        <dbReference type="ARBA" id="ARBA00022824"/>
    </source>
</evidence>
<keyword evidence="18" id="KW-1185">Reference proteome</keyword>
<dbReference type="GO" id="GO:0036503">
    <property type="term" value="P:ERAD pathway"/>
    <property type="evidence" value="ECO:0007669"/>
    <property type="project" value="TreeGrafter"/>
</dbReference>
<feature type="transmembrane region" description="Helical" evidence="15">
    <location>
        <begin position="73"/>
        <end position="93"/>
    </location>
</feature>
<feature type="transmembrane region" description="Helical" evidence="15">
    <location>
        <begin position="371"/>
        <end position="391"/>
    </location>
</feature>
<dbReference type="InterPro" id="IPR013083">
    <property type="entry name" value="Znf_RING/FYVE/PHD"/>
</dbReference>
<reference evidence="17" key="1">
    <citation type="submission" date="2025-08" db="UniProtKB">
        <authorList>
            <consortium name="Ensembl"/>
        </authorList>
    </citation>
    <scope>IDENTIFICATION</scope>
</reference>
<dbReference type="Pfam" id="PF13639">
    <property type="entry name" value="zf-RING_2"/>
    <property type="match status" value="1"/>
</dbReference>
<feature type="transmembrane region" description="Helical" evidence="15">
    <location>
        <begin position="305"/>
        <end position="323"/>
    </location>
</feature>
<dbReference type="KEGG" id="srx:107714777"/>
<dbReference type="PANTHER" id="PTHR22763">
    <property type="entry name" value="RING ZINC FINGER PROTEIN"/>
    <property type="match status" value="1"/>
</dbReference>
<keyword evidence="3" id="KW-0479">Metal-binding</keyword>
<protein>
    <recommendedName>
        <fullName evidence="9">E3 ubiquitin-protein ligase RNF139</fullName>
    </recommendedName>
    <alternativeName>
        <fullName evidence="12">RING finger protein 139</fullName>
    </alternativeName>
    <alternativeName>
        <fullName evidence="11">RING-type E3 ubiquitin transferase RNF139</fullName>
    </alternativeName>
    <alternativeName>
        <fullName evidence="10">Translocation in renal carcinoma on chromosome 8 protein</fullName>
    </alternativeName>
</protein>
<evidence type="ECO:0000256" key="8">
    <source>
        <dbReference type="ARBA" id="ARBA00023136"/>
    </source>
</evidence>
<dbReference type="PROSITE" id="PS50089">
    <property type="entry name" value="ZF_RING_2"/>
    <property type="match status" value="1"/>
</dbReference>
<feature type="transmembrane region" description="Helical" evidence="15">
    <location>
        <begin position="269"/>
        <end position="293"/>
    </location>
</feature>
<evidence type="ECO:0000259" key="16">
    <source>
        <dbReference type="PROSITE" id="PS50089"/>
    </source>
</evidence>
<evidence type="ECO:0000256" key="6">
    <source>
        <dbReference type="ARBA" id="ARBA00022833"/>
    </source>
</evidence>
<dbReference type="PANTHER" id="PTHR22763:SF163">
    <property type="entry name" value="E3 UBIQUITIN-PROTEIN LIGASE RNF139"/>
    <property type="match status" value="1"/>
</dbReference>
<evidence type="ECO:0000256" key="1">
    <source>
        <dbReference type="ARBA" id="ARBA00004477"/>
    </source>
</evidence>
<name>A0A673GSS1_9TELE</name>
<keyword evidence="6" id="KW-0862">Zinc</keyword>
<evidence type="ECO:0000256" key="15">
    <source>
        <dbReference type="SAM" id="Phobius"/>
    </source>
</evidence>
<feature type="transmembrane region" description="Helical" evidence="15">
    <location>
        <begin position="217"/>
        <end position="237"/>
    </location>
</feature>
<feature type="transmembrane region" description="Helical" evidence="15">
    <location>
        <begin position="154"/>
        <end position="175"/>
    </location>
</feature>
<keyword evidence="5" id="KW-0256">Endoplasmic reticulum</keyword>
<evidence type="ECO:0000256" key="7">
    <source>
        <dbReference type="ARBA" id="ARBA00022989"/>
    </source>
</evidence>
<dbReference type="FunFam" id="3.30.40.10:FF:000166">
    <property type="entry name" value="E3 ubiquitin-protein ligase RNF139"/>
    <property type="match status" value="1"/>
</dbReference>
<dbReference type="GO" id="GO:0061630">
    <property type="term" value="F:ubiquitin protein ligase activity"/>
    <property type="evidence" value="ECO:0007669"/>
    <property type="project" value="TreeGrafter"/>
</dbReference>
<organism evidence="17 18">
    <name type="scientific">Sinocyclocheilus rhinocerous</name>
    <dbReference type="NCBI Taxonomy" id="307959"/>
    <lineage>
        <taxon>Eukaryota</taxon>
        <taxon>Metazoa</taxon>
        <taxon>Chordata</taxon>
        <taxon>Craniata</taxon>
        <taxon>Vertebrata</taxon>
        <taxon>Euteleostomi</taxon>
        <taxon>Actinopterygii</taxon>
        <taxon>Neopterygii</taxon>
        <taxon>Teleostei</taxon>
        <taxon>Ostariophysi</taxon>
        <taxon>Cypriniformes</taxon>
        <taxon>Cyprinidae</taxon>
        <taxon>Cyprininae</taxon>
        <taxon>Sinocyclocheilus</taxon>
    </lineage>
</organism>
<dbReference type="InterPro" id="IPR025754">
    <property type="entry name" value="TRC8_N_dom"/>
</dbReference>
<feature type="domain" description="RING-type" evidence="16">
    <location>
        <begin position="527"/>
        <end position="566"/>
    </location>
</feature>
<keyword evidence="4 13" id="KW-0863">Zinc-finger</keyword>
<evidence type="ECO:0000256" key="14">
    <source>
        <dbReference type="SAM" id="MobiDB-lite"/>
    </source>
</evidence>
<dbReference type="Pfam" id="PF13705">
    <property type="entry name" value="TRC8_N"/>
    <property type="match status" value="1"/>
</dbReference>
<evidence type="ECO:0000256" key="2">
    <source>
        <dbReference type="ARBA" id="ARBA00022692"/>
    </source>
</evidence>
<evidence type="ECO:0000313" key="18">
    <source>
        <dbReference type="Proteomes" id="UP000472270"/>
    </source>
</evidence>
<evidence type="ECO:0000256" key="10">
    <source>
        <dbReference type="ARBA" id="ARBA00077421"/>
    </source>
</evidence>
<gene>
    <name evidence="17" type="primary">LOC107714777</name>
</gene>
<dbReference type="SMART" id="SM00744">
    <property type="entry name" value="RINGv"/>
    <property type="match status" value="1"/>
</dbReference>